<dbReference type="InterPro" id="IPR011990">
    <property type="entry name" value="TPR-like_helical_dom_sf"/>
</dbReference>
<dbReference type="EMBL" id="WJIE01000009">
    <property type="protein sequence ID" value="MRG95800.1"/>
    <property type="molecule type" value="Genomic_DNA"/>
</dbReference>
<dbReference type="SMART" id="SM00028">
    <property type="entry name" value="TPR"/>
    <property type="match status" value="5"/>
</dbReference>
<keyword evidence="2" id="KW-1185">Reference proteome</keyword>
<name>A0A6N7PZ91_9BACT</name>
<gene>
    <name evidence="1" type="ORF">GF068_28355</name>
</gene>
<sequence length="1580" mass="168365">MPTGQAEDAAALLNRLRSEHAAQEDNALQALLLHECGVLEEKHGEEPSAARDYLAAFNADPQFREPLEALVRILTRRKSIKNLGKLLEALTRASVSPEERARAFWERAAFLQDYEQSLAGAKEALEEAVGASPEDPTPWLELELIAAKDGDLPGRMRAIEARAELATDPTWKAILFIELAELSAKAGDAQRAYDLIDAAAALDGQGRFRSQVTLESIAAREDNPTALARALEGQAQLIEEALEEETRGDASGVPRYARRAEYAADAWLRAAELKRRAGDQEGWVKLLARAAEQLPQSSVIARSRLASLETNGDAKGAAELAKAELERGVAGPGAAALWLRIAEAAMLDNDRDGALGALRSALEADPASIMARALELDLLSDAQDPAALARSLEASGASCPTNEAKARAEIIAAYVWACQAGDSDAAKAALGRAAALGTPAPLLARIARTLASVRGDAAWYEQVTAELVASGAERGEEESLWFELGRSRALRGDSAGAAEAFSQLAAQGGDASAWLGHVLAAYALGAKKLTPGEVVAFRPIAQTIEELAKAETDPDLARGLWVVAALRSVRSGNVDHARARLRELHEASPSDEVVALFLAELERRAGDLTAASTILSACATSTEDIELGAALYLEAALLTWRLGDRQKTIELVEQARGSASKAAAALLAWALRGADPDSLDGRRRALVTAAEAGADPASIAIERFGLEVGQGEAGDRAEALTALETAEAEGSGDITVAAGLARLTWPDAQSDRAAIDRALDRLEDQGDEATAIARAEAYRLARVVDQDPGAAVSRAAAWADAEPKLYAALEWLGAALAAKDREAEVSARRAVGAFLDDEPWSAMDASAALVAMLDQPSTPQPMLAGTSDATRLANLELAMPGCDPRRRAFALKNVSHALGEDAGHDAAALAGWSELAAGNVEAALATFRAAVERRQDDIVSWEGVRAASEALGDHVSTALALAQLGALSRDDTRGAVFWESAGVILLEHTDAHDDAEIAFARAFDRDPSRSIAFDKLFRRVRGRNEDDRLLDIIGRRLDVADDEAEIGKLFWERARVLRKKGDREGALSALENVTMLEPDHVGALALSGEISITMGKFAEAADFLGRLSGIGEAPAQQRLMSGVAAVDIYENKLNAPEKALKVLVGLHEAGLSTPPVRERLARVAAKTGAWSRATAILEQLMQEREKREGRMEAARLAMAIWRDKINEPLKAEGAVVKLLDESPDDGEALDLVLTTSYDAALRQKLLGRAKSVLVQKLSEDPCDADRVERLAKIAQAGQDAALRQATLGCLVSLGRDDDAISTELKRIDGRVATRPQIVLDARAMAEIADPEDHGPIAELFVLMAETVTLALGPTLGSLGVGKKERVDSRGGHPLRVAVAEWMGAVGFEGDFEVYVGGPEPMRVHGVAGEVPSIVIGSGITTPLDAAARSAIARTVFALRRGITSLRTRDEATVASVVIAACNEVDIKVANPGYAVYGEIQRAVHKEISRKIRKSIGEVCQKVVASKQDARAWTHAARRSLDRMAVIAAGDVSIVLSDILNVPRDQLGSVVTENERSRRLLSFVLSPSYLELRKKLGMGVR</sequence>
<dbReference type="OrthoDB" id="5476223at2"/>
<dbReference type="InterPro" id="IPR019734">
    <property type="entry name" value="TPR_rpt"/>
</dbReference>
<protein>
    <recommendedName>
        <fullName evidence="3">Tetratricopeptide repeat protein</fullName>
    </recommendedName>
</protein>
<organism evidence="1 2">
    <name type="scientific">Polyangium spumosum</name>
    <dbReference type="NCBI Taxonomy" id="889282"/>
    <lineage>
        <taxon>Bacteria</taxon>
        <taxon>Pseudomonadati</taxon>
        <taxon>Myxococcota</taxon>
        <taxon>Polyangia</taxon>
        <taxon>Polyangiales</taxon>
        <taxon>Polyangiaceae</taxon>
        <taxon>Polyangium</taxon>
    </lineage>
</organism>
<dbReference type="Gene3D" id="1.25.40.10">
    <property type="entry name" value="Tetratricopeptide repeat domain"/>
    <property type="match status" value="3"/>
</dbReference>
<accession>A0A6N7PZ91</accession>
<dbReference type="Proteomes" id="UP000440224">
    <property type="component" value="Unassembled WGS sequence"/>
</dbReference>
<dbReference type="SUPFAM" id="SSF48452">
    <property type="entry name" value="TPR-like"/>
    <property type="match status" value="2"/>
</dbReference>
<reference evidence="1 2" key="1">
    <citation type="submission" date="2019-10" db="EMBL/GenBank/DDBJ databases">
        <title>A soil myxobacterium in the family Polyangiaceae.</title>
        <authorList>
            <person name="Li Y."/>
            <person name="Wang J."/>
        </authorList>
    </citation>
    <scope>NUCLEOTIDE SEQUENCE [LARGE SCALE GENOMIC DNA]</scope>
    <source>
        <strain evidence="1 2">DSM 14734</strain>
    </source>
</reference>
<evidence type="ECO:0000313" key="2">
    <source>
        <dbReference type="Proteomes" id="UP000440224"/>
    </source>
</evidence>
<evidence type="ECO:0000313" key="1">
    <source>
        <dbReference type="EMBL" id="MRG95800.1"/>
    </source>
</evidence>
<evidence type="ECO:0008006" key="3">
    <source>
        <dbReference type="Google" id="ProtNLM"/>
    </source>
</evidence>
<comment type="caution">
    <text evidence="1">The sequence shown here is derived from an EMBL/GenBank/DDBJ whole genome shotgun (WGS) entry which is preliminary data.</text>
</comment>
<proteinExistence type="predicted"/>